<evidence type="ECO:0000313" key="2">
    <source>
        <dbReference type="EMBL" id="WPH02550.1"/>
    </source>
</evidence>
<gene>
    <name evidence="2" type="ORF">R9X50_00541500</name>
</gene>
<dbReference type="Proteomes" id="UP001303373">
    <property type="component" value="Chromosome 8"/>
</dbReference>
<feature type="domain" description="SET" evidence="1">
    <location>
        <begin position="31"/>
        <end position="272"/>
    </location>
</feature>
<evidence type="ECO:0000259" key="1">
    <source>
        <dbReference type="PROSITE" id="PS50280"/>
    </source>
</evidence>
<dbReference type="InterPro" id="IPR001214">
    <property type="entry name" value="SET_dom"/>
</dbReference>
<name>A0AAQ3RBI0_9PEZI</name>
<dbReference type="PANTHER" id="PTHR13271:SF76">
    <property type="entry name" value="SET DOMAIN-CONTAINING PROTEIN 8"/>
    <property type="match status" value="1"/>
</dbReference>
<protein>
    <submittedName>
        <fullName evidence="2">SET domain-containing protein</fullName>
    </submittedName>
</protein>
<reference evidence="2 3" key="1">
    <citation type="submission" date="2023-11" db="EMBL/GenBank/DDBJ databases">
        <title>An acidophilic fungus is an integral part of prey digestion in a carnivorous sundew plant.</title>
        <authorList>
            <person name="Tsai I.J."/>
        </authorList>
    </citation>
    <scope>NUCLEOTIDE SEQUENCE [LARGE SCALE GENOMIC DNA]</scope>
    <source>
        <strain evidence="2">169a</strain>
    </source>
</reference>
<accession>A0AAQ3RBI0</accession>
<dbReference type="InterPro" id="IPR050600">
    <property type="entry name" value="SETD3_SETD6_MTase"/>
</dbReference>
<dbReference type="Gene3D" id="3.90.1410.10">
    <property type="entry name" value="set domain protein methyltransferase, domain 1"/>
    <property type="match status" value="1"/>
</dbReference>
<dbReference type="SUPFAM" id="SSF82199">
    <property type="entry name" value="SET domain"/>
    <property type="match status" value="1"/>
</dbReference>
<sequence length="489" mass="55103">MLIRRGKDEGWLTLSSDAFATWASLYAVDFKHVKPGIIPGRGGALVATEDLPGSDAIKALMTVPKDIILSMERVHEHAKVDQDFREVLESLGDFGRNNLLGHRTPRGAILTFILMQASMSCPHLPERVGVHSPFSDYVKSLHLEMLPTFWTPSELQLLVGTTLAPAISSKLKSLHREYELLCELAADTRWFRLVQDHLDFDDWLQVDAMYRSRALDFPEIGHCVVPCIDLANHSAGERSTALYEKDQNDDAVLLFCPGKNVKAGDEVTITYGDEKGACEMLFSYGFLEDYRESAEMIFLSLTIPDTDSMRQAKLNFADCAPGFKLIDTGDGEIDWKGEYIWLLCVNEEDGLEFKVARTVDGSGEEIHVFFKDQEIRGGAAELYSLLGKSELWDVYRLRAIAILQSRVFDQLQVLFSSQEATEATLHGQGTDVRGQPFEQAMKLRQLEFELLERAYEDFEKQKVDLAESDRVQKYLAQMTSGQDAEDDFS</sequence>
<dbReference type="EMBL" id="CP138587">
    <property type="protein sequence ID" value="WPH02550.1"/>
    <property type="molecule type" value="Genomic_DNA"/>
</dbReference>
<organism evidence="2 3">
    <name type="scientific">Acrodontium crateriforme</name>
    <dbReference type="NCBI Taxonomy" id="150365"/>
    <lineage>
        <taxon>Eukaryota</taxon>
        <taxon>Fungi</taxon>
        <taxon>Dikarya</taxon>
        <taxon>Ascomycota</taxon>
        <taxon>Pezizomycotina</taxon>
        <taxon>Dothideomycetes</taxon>
        <taxon>Dothideomycetidae</taxon>
        <taxon>Mycosphaerellales</taxon>
        <taxon>Teratosphaeriaceae</taxon>
        <taxon>Acrodontium</taxon>
    </lineage>
</organism>
<evidence type="ECO:0000313" key="3">
    <source>
        <dbReference type="Proteomes" id="UP001303373"/>
    </source>
</evidence>
<dbReference type="AlphaFoldDB" id="A0AAQ3RBI0"/>
<dbReference type="PANTHER" id="PTHR13271">
    <property type="entry name" value="UNCHARACTERIZED PUTATIVE METHYLTRANSFERASE"/>
    <property type="match status" value="1"/>
</dbReference>
<dbReference type="InterPro" id="IPR046341">
    <property type="entry name" value="SET_dom_sf"/>
</dbReference>
<dbReference type="GO" id="GO:0016279">
    <property type="term" value="F:protein-lysine N-methyltransferase activity"/>
    <property type="evidence" value="ECO:0007669"/>
    <property type="project" value="TreeGrafter"/>
</dbReference>
<keyword evidence="3" id="KW-1185">Reference proteome</keyword>
<dbReference type="CDD" id="cd10527">
    <property type="entry name" value="SET_LSMT"/>
    <property type="match status" value="1"/>
</dbReference>
<dbReference type="PROSITE" id="PS50280">
    <property type="entry name" value="SET"/>
    <property type="match status" value="1"/>
</dbReference>
<dbReference type="GO" id="GO:0005634">
    <property type="term" value="C:nucleus"/>
    <property type="evidence" value="ECO:0007669"/>
    <property type="project" value="TreeGrafter"/>
</dbReference>
<proteinExistence type="predicted"/>